<protein>
    <submittedName>
        <fullName evidence="1">Uncharacterized protein</fullName>
    </submittedName>
</protein>
<name>A0A085LRU0_9BILA</name>
<evidence type="ECO:0000313" key="2">
    <source>
        <dbReference type="Proteomes" id="UP000030764"/>
    </source>
</evidence>
<dbReference type="EMBL" id="KL363318">
    <property type="protein sequence ID" value="KFD47686.1"/>
    <property type="molecule type" value="Genomic_DNA"/>
</dbReference>
<dbReference type="AlphaFoldDB" id="A0A085LRU0"/>
<dbReference type="Proteomes" id="UP000030764">
    <property type="component" value="Unassembled WGS sequence"/>
</dbReference>
<accession>A0A085LRU0</accession>
<gene>
    <name evidence="1" type="ORF">M513_11477</name>
</gene>
<sequence>MLILTTNASSGARWLKHCFLSPPYHTRDLGQLRMRKLPEIVDRTGVTSISGSCWNHEIVSTLQGIECHLRLQWMRTYRGVSCKISWG</sequence>
<proteinExistence type="predicted"/>
<keyword evidence="2" id="KW-1185">Reference proteome</keyword>
<reference evidence="1 2" key="1">
    <citation type="journal article" date="2014" name="Nat. Genet.">
        <title>Genome and transcriptome of the porcine whipworm Trichuris suis.</title>
        <authorList>
            <person name="Jex A.R."/>
            <person name="Nejsum P."/>
            <person name="Schwarz E.M."/>
            <person name="Hu L."/>
            <person name="Young N.D."/>
            <person name="Hall R.S."/>
            <person name="Korhonen P.K."/>
            <person name="Liao S."/>
            <person name="Thamsborg S."/>
            <person name="Xia J."/>
            <person name="Xu P."/>
            <person name="Wang S."/>
            <person name="Scheerlinck J.P."/>
            <person name="Hofmann A."/>
            <person name="Sternberg P.W."/>
            <person name="Wang J."/>
            <person name="Gasser R.B."/>
        </authorList>
    </citation>
    <scope>NUCLEOTIDE SEQUENCE [LARGE SCALE GENOMIC DNA]</scope>
    <source>
        <strain evidence="1">DCEP-RM93M</strain>
    </source>
</reference>
<organism evidence="1 2">
    <name type="scientific">Trichuris suis</name>
    <name type="common">pig whipworm</name>
    <dbReference type="NCBI Taxonomy" id="68888"/>
    <lineage>
        <taxon>Eukaryota</taxon>
        <taxon>Metazoa</taxon>
        <taxon>Ecdysozoa</taxon>
        <taxon>Nematoda</taxon>
        <taxon>Enoplea</taxon>
        <taxon>Dorylaimia</taxon>
        <taxon>Trichinellida</taxon>
        <taxon>Trichuridae</taxon>
        <taxon>Trichuris</taxon>
    </lineage>
</organism>
<evidence type="ECO:0000313" key="1">
    <source>
        <dbReference type="EMBL" id="KFD47686.1"/>
    </source>
</evidence>